<dbReference type="SMART" id="SM00829">
    <property type="entry name" value="PKS_ER"/>
    <property type="match status" value="1"/>
</dbReference>
<dbReference type="InterPro" id="IPR020843">
    <property type="entry name" value="ER"/>
</dbReference>
<evidence type="ECO:0000313" key="2">
    <source>
        <dbReference type="EMBL" id="CAB4567389.1"/>
    </source>
</evidence>
<dbReference type="AlphaFoldDB" id="A0A6J6DWR4"/>
<dbReference type="CDD" id="cd08241">
    <property type="entry name" value="QOR1"/>
    <property type="match status" value="1"/>
</dbReference>
<sequence>MSSVVRSIVCREFAPLDRLVLEEKPAPDLFPGCVRIDVTACGVNFVDALFVQGKYQIKPPVPFVPGMEVVGRVSEIAPDVASDGGVTIGQRVFANVGLGGFSSQAMVAAKRLMPLPDTLSDGQAATFMQSYLTAWFALVERARVEAGRWLLVLGAGSGVGLAAVDVGRALGLRVIAVASTEEKRRFATERGAEATIDSTLSADEIKEQAKSLSGGGIDYLYDPVGGEVGETCLRALGDDGQHLVIGFVAGIPKLPANQVLLRNRRITGVDWGGWAGKNPERNNSMLAEVMTLIARGELRPVEPVAYPLERAADALRDLEDRKVAGKIALIP</sequence>
<proteinExistence type="predicted"/>
<dbReference type="Pfam" id="PF00107">
    <property type="entry name" value="ADH_zinc_N"/>
    <property type="match status" value="1"/>
</dbReference>
<dbReference type="Gene3D" id="3.40.50.720">
    <property type="entry name" value="NAD(P)-binding Rossmann-like Domain"/>
    <property type="match status" value="1"/>
</dbReference>
<dbReference type="InterPro" id="IPR013154">
    <property type="entry name" value="ADH-like_N"/>
</dbReference>
<dbReference type="PANTHER" id="PTHR43677:SF4">
    <property type="entry name" value="QUINONE OXIDOREDUCTASE-LIKE PROTEIN 2"/>
    <property type="match status" value="1"/>
</dbReference>
<dbReference type="SUPFAM" id="SSF50129">
    <property type="entry name" value="GroES-like"/>
    <property type="match status" value="1"/>
</dbReference>
<reference evidence="2" key="1">
    <citation type="submission" date="2020-05" db="EMBL/GenBank/DDBJ databases">
        <authorList>
            <person name="Chiriac C."/>
            <person name="Salcher M."/>
            <person name="Ghai R."/>
            <person name="Kavagutti S V."/>
        </authorList>
    </citation>
    <scope>NUCLEOTIDE SEQUENCE</scope>
</reference>
<feature type="domain" description="Enoyl reductase (ER)" evidence="1">
    <location>
        <begin position="14"/>
        <end position="329"/>
    </location>
</feature>
<dbReference type="PANTHER" id="PTHR43677">
    <property type="entry name" value="SHORT-CHAIN DEHYDROGENASE/REDUCTASE"/>
    <property type="match status" value="1"/>
</dbReference>
<gene>
    <name evidence="2" type="ORF">UFOPK1722_00163</name>
</gene>
<accession>A0A6J6DWR4</accession>
<dbReference type="InterPro" id="IPR011032">
    <property type="entry name" value="GroES-like_sf"/>
</dbReference>
<organism evidence="2">
    <name type="scientific">freshwater metagenome</name>
    <dbReference type="NCBI Taxonomy" id="449393"/>
    <lineage>
        <taxon>unclassified sequences</taxon>
        <taxon>metagenomes</taxon>
        <taxon>ecological metagenomes</taxon>
    </lineage>
</organism>
<dbReference type="InterPro" id="IPR051397">
    <property type="entry name" value="Zn-ADH-like_protein"/>
</dbReference>
<dbReference type="Gene3D" id="3.90.180.10">
    <property type="entry name" value="Medium-chain alcohol dehydrogenases, catalytic domain"/>
    <property type="match status" value="1"/>
</dbReference>
<dbReference type="InterPro" id="IPR013149">
    <property type="entry name" value="ADH-like_C"/>
</dbReference>
<protein>
    <submittedName>
        <fullName evidence="2">Unannotated protein</fullName>
    </submittedName>
</protein>
<dbReference type="GO" id="GO:0016491">
    <property type="term" value="F:oxidoreductase activity"/>
    <property type="evidence" value="ECO:0007669"/>
    <property type="project" value="InterPro"/>
</dbReference>
<dbReference type="SUPFAM" id="SSF51735">
    <property type="entry name" value="NAD(P)-binding Rossmann-fold domains"/>
    <property type="match status" value="1"/>
</dbReference>
<dbReference type="InterPro" id="IPR036291">
    <property type="entry name" value="NAD(P)-bd_dom_sf"/>
</dbReference>
<dbReference type="EMBL" id="CAEZTS010000008">
    <property type="protein sequence ID" value="CAB4567389.1"/>
    <property type="molecule type" value="Genomic_DNA"/>
</dbReference>
<name>A0A6J6DWR4_9ZZZZ</name>
<evidence type="ECO:0000259" key="1">
    <source>
        <dbReference type="SMART" id="SM00829"/>
    </source>
</evidence>
<dbReference type="Pfam" id="PF08240">
    <property type="entry name" value="ADH_N"/>
    <property type="match status" value="1"/>
</dbReference>